<reference evidence="1 2" key="2">
    <citation type="journal article" date="2020" name="Int. J. Syst. Evol. Microbiol.">
        <title>Leptospira yasudae sp. nov. and Leptospira stimsonii sp. nov., two new species of the pathogenic group isolated from environmental sources.</title>
        <authorList>
            <person name="Casanovas-Massana A."/>
            <person name="Hamond C."/>
            <person name="Santos L.A."/>
            <person name="de Oliveira D."/>
            <person name="Hacker K.P."/>
            <person name="Balassiano I."/>
            <person name="Costa F."/>
            <person name="Medeiros M.A."/>
            <person name="Reis M.G."/>
            <person name="Ko A.I."/>
            <person name="Wunder E.A."/>
        </authorList>
    </citation>
    <scope>NUCLEOTIDE SEQUENCE [LARGE SCALE GENOMIC DNA]</scope>
    <source>
        <strain evidence="1 2">B21</strain>
    </source>
</reference>
<dbReference type="EMBL" id="QHCR01000002">
    <property type="protein sequence ID" value="RHX81206.1"/>
    <property type="molecule type" value="Genomic_DNA"/>
</dbReference>
<dbReference type="Proteomes" id="UP000285569">
    <property type="component" value="Unassembled WGS sequence"/>
</dbReference>
<protein>
    <submittedName>
        <fullName evidence="1">Uncharacterized protein</fullName>
    </submittedName>
</protein>
<evidence type="ECO:0000313" key="1">
    <source>
        <dbReference type="EMBL" id="RHX81206.1"/>
    </source>
</evidence>
<proteinExistence type="predicted"/>
<evidence type="ECO:0000313" key="2">
    <source>
        <dbReference type="Proteomes" id="UP000285569"/>
    </source>
</evidence>
<reference evidence="2" key="1">
    <citation type="submission" date="2018-05" db="EMBL/GenBank/DDBJ databases">
        <title>Leptospira yasudae sp. nov. and Leptospira stimsonii sp. nov., two pathogenic species of the genus Leptospira isolated from environmental sources.</title>
        <authorList>
            <person name="Casanovas-Massana A."/>
            <person name="Hamond C."/>
            <person name="Santos L.A."/>
            <person name="Hacker K.P."/>
            <person name="Balassiano I."/>
            <person name="Medeiros M.A."/>
            <person name="Reis M.G."/>
            <person name="Ko A.I."/>
            <person name="Wunder E.A."/>
        </authorList>
    </citation>
    <scope>NUCLEOTIDE SEQUENCE [LARGE SCALE GENOMIC DNA]</scope>
    <source>
        <strain evidence="2">B21</strain>
    </source>
</reference>
<gene>
    <name evidence="1" type="ORF">DLM77_03625</name>
</gene>
<organism evidence="1 2">
    <name type="scientific">Leptospira yasudae</name>
    <dbReference type="NCBI Taxonomy" id="2202201"/>
    <lineage>
        <taxon>Bacteria</taxon>
        <taxon>Pseudomonadati</taxon>
        <taxon>Spirochaetota</taxon>
        <taxon>Spirochaetia</taxon>
        <taxon>Leptospirales</taxon>
        <taxon>Leptospiraceae</taxon>
        <taxon>Leptospira</taxon>
    </lineage>
</organism>
<keyword evidence="2" id="KW-1185">Reference proteome</keyword>
<name>A0ABX9M6N7_9LEPT</name>
<accession>A0ABX9M6N7</accession>
<comment type="caution">
    <text evidence="1">The sequence shown here is derived from an EMBL/GenBank/DDBJ whole genome shotgun (WGS) entry which is preliminary data.</text>
</comment>
<sequence length="67" mass="7976">MDEFRFDRLIGAESATPRGLGIFFIFLKTPRRHAPRNAFEIVRPFLTCSDKLFFTFYNHLSRTFVLF</sequence>